<proteinExistence type="inferred from homology"/>
<dbReference type="Pfam" id="PF04131">
    <property type="entry name" value="NanE"/>
    <property type="match status" value="1"/>
</dbReference>
<evidence type="ECO:0000256" key="7">
    <source>
        <dbReference type="ARBA" id="ARBA00023277"/>
    </source>
</evidence>
<keyword evidence="9" id="KW-1185">Reference proteome</keyword>
<comment type="catalytic activity">
    <reaction evidence="1">
        <text>an N-acyl-D-glucosamine 6-phosphate = an N-acyl-D-mannosamine 6-phosphate</text>
        <dbReference type="Rhea" id="RHEA:23932"/>
        <dbReference type="ChEBI" id="CHEBI:57599"/>
        <dbReference type="ChEBI" id="CHEBI:57666"/>
        <dbReference type="EC" id="5.1.3.9"/>
    </reaction>
</comment>
<dbReference type="GO" id="GO:0006053">
    <property type="term" value="P:N-acetylmannosamine catabolic process"/>
    <property type="evidence" value="ECO:0007669"/>
    <property type="project" value="TreeGrafter"/>
</dbReference>
<dbReference type="GO" id="GO:0047465">
    <property type="term" value="F:N-acylglucosamine-6-phosphate 2-epimerase activity"/>
    <property type="evidence" value="ECO:0007669"/>
    <property type="project" value="UniProtKB-EC"/>
</dbReference>
<evidence type="ECO:0000256" key="5">
    <source>
        <dbReference type="ARBA" id="ARBA00013180"/>
    </source>
</evidence>
<dbReference type="OrthoDB" id="9781704at2"/>
<dbReference type="UniPathway" id="UPA00629">
    <property type="reaction ID" value="UER00682"/>
</dbReference>
<organism evidence="8 9">
    <name type="scientific">Dielma fastidiosa</name>
    <dbReference type="NCBI Taxonomy" id="1034346"/>
    <lineage>
        <taxon>Bacteria</taxon>
        <taxon>Bacillati</taxon>
        <taxon>Bacillota</taxon>
        <taxon>Erysipelotrichia</taxon>
        <taxon>Erysipelotrichales</taxon>
        <taxon>Erysipelotrichaceae</taxon>
        <taxon>Dielma</taxon>
    </lineage>
</organism>
<comment type="function">
    <text evidence="2">Converts N-acetylmannosamine-6-phosphate (ManNAc-6-P) to N-acetylglucosamine-6-phosphate (GlcNAc-6-P).</text>
</comment>
<dbReference type="InterPro" id="IPR011060">
    <property type="entry name" value="RibuloseP-bd_barrel"/>
</dbReference>
<dbReference type="SUPFAM" id="SSF51366">
    <property type="entry name" value="Ribulose-phoshate binding barrel"/>
    <property type="match status" value="1"/>
</dbReference>
<evidence type="ECO:0000313" key="8">
    <source>
        <dbReference type="EMBL" id="PXX81065.1"/>
    </source>
</evidence>
<dbReference type="GO" id="GO:0005829">
    <property type="term" value="C:cytosol"/>
    <property type="evidence" value="ECO:0007669"/>
    <property type="project" value="TreeGrafter"/>
</dbReference>
<comment type="caution">
    <text evidence="8">The sequence shown here is derived from an EMBL/GenBank/DDBJ whole genome shotgun (WGS) entry which is preliminary data.</text>
</comment>
<evidence type="ECO:0000313" key="9">
    <source>
        <dbReference type="Proteomes" id="UP000247612"/>
    </source>
</evidence>
<name>A0A2V2FI97_9FIRM</name>
<evidence type="ECO:0000256" key="4">
    <source>
        <dbReference type="ARBA" id="ARBA00007439"/>
    </source>
</evidence>
<keyword evidence="6" id="KW-0413">Isomerase</keyword>
<dbReference type="EC" id="5.1.3.9" evidence="5"/>
<dbReference type="EMBL" id="QJKH01000002">
    <property type="protein sequence ID" value="PXX81065.1"/>
    <property type="molecule type" value="Genomic_DNA"/>
</dbReference>
<evidence type="ECO:0000256" key="1">
    <source>
        <dbReference type="ARBA" id="ARBA00000056"/>
    </source>
</evidence>
<evidence type="ECO:0000256" key="2">
    <source>
        <dbReference type="ARBA" id="ARBA00002147"/>
    </source>
</evidence>
<gene>
    <name evidence="8" type="ORF">DES51_102184</name>
</gene>
<accession>A0A2V2FI97</accession>
<dbReference type="Gene3D" id="3.20.20.70">
    <property type="entry name" value="Aldolase class I"/>
    <property type="match status" value="1"/>
</dbReference>
<protein>
    <recommendedName>
        <fullName evidence="5">N-acylglucosamine-6-phosphate 2-epimerase</fullName>
        <ecNumber evidence="5">5.1.3.9</ecNumber>
    </recommendedName>
</protein>
<dbReference type="NCBIfam" id="NF002231">
    <property type="entry name" value="PRK01130.1"/>
    <property type="match status" value="1"/>
</dbReference>
<dbReference type="Proteomes" id="UP000247612">
    <property type="component" value="Unassembled WGS sequence"/>
</dbReference>
<reference evidence="8 9" key="1">
    <citation type="submission" date="2018-05" db="EMBL/GenBank/DDBJ databases">
        <title>Genomic Encyclopedia of Type Strains, Phase IV (KMG-IV): sequencing the most valuable type-strain genomes for metagenomic binning, comparative biology and taxonomic classification.</title>
        <authorList>
            <person name="Goeker M."/>
        </authorList>
    </citation>
    <scope>NUCLEOTIDE SEQUENCE [LARGE SCALE GENOMIC DNA]</scope>
    <source>
        <strain evidence="8 9">JC118</strain>
    </source>
</reference>
<dbReference type="PANTHER" id="PTHR36204">
    <property type="entry name" value="N-ACETYLMANNOSAMINE-6-PHOSPHATE 2-EPIMERASE-RELATED"/>
    <property type="match status" value="1"/>
</dbReference>
<dbReference type="STRING" id="1034346.GCA_000313565_02380"/>
<comment type="pathway">
    <text evidence="3">Amino-sugar metabolism; N-acetylneuraminate degradation; D-fructose 6-phosphate from N-acetylneuraminate: step 3/5.</text>
</comment>
<evidence type="ECO:0000256" key="3">
    <source>
        <dbReference type="ARBA" id="ARBA00005081"/>
    </source>
</evidence>
<sequence length="239" mass="26788">MDKHELLESLKGGLIVSCQIEKHAPCWHEDMVELMARSAIWGGACGLRLNGIDNIKKIRGITELPIIGLVKVFSDETEIFMTPTMKEVAEVIEAGADIVAVDGTDRMIQGRRGYDLIPEIKKTFPDTVIFADVRDEEDALASLALGADIVAPTFYRFKKDAKSSDLADWEMFAKMCACCKDKGKVMMEGKVWTPDDAIRAFHYGAHSVVIGSAITRPHLIMRRFYDHVNGYPEKRSLFY</sequence>
<evidence type="ECO:0000256" key="6">
    <source>
        <dbReference type="ARBA" id="ARBA00023235"/>
    </source>
</evidence>
<dbReference type="InterPro" id="IPR013785">
    <property type="entry name" value="Aldolase_TIM"/>
</dbReference>
<dbReference type="RefSeq" id="WP_022938666.1">
    <property type="nucleotide sequence ID" value="NZ_CABKRQ010000006.1"/>
</dbReference>
<keyword evidence="7" id="KW-0119">Carbohydrate metabolism</keyword>
<dbReference type="PANTHER" id="PTHR36204:SF1">
    <property type="entry name" value="N-ACETYLMANNOSAMINE-6-PHOSPHATE 2-EPIMERASE-RELATED"/>
    <property type="match status" value="1"/>
</dbReference>
<comment type="similarity">
    <text evidence="4">Belongs to the NanE family.</text>
</comment>
<dbReference type="InterPro" id="IPR007260">
    <property type="entry name" value="NanE"/>
</dbReference>
<dbReference type="AlphaFoldDB" id="A0A2V2FI97"/>
<dbReference type="GO" id="GO:0019262">
    <property type="term" value="P:N-acetylneuraminate catabolic process"/>
    <property type="evidence" value="ECO:0007669"/>
    <property type="project" value="UniProtKB-UniPathway"/>
</dbReference>